<protein>
    <recommendedName>
        <fullName evidence="1">DAGKc domain-containing protein</fullName>
    </recommendedName>
</protein>
<dbReference type="SUPFAM" id="SSF111331">
    <property type="entry name" value="NAD kinase/diacylglycerol kinase-like"/>
    <property type="match status" value="1"/>
</dbReference>
<dbReference type="AlphaFoldDB" id="A0A2G2ZQD8"/>
<organism evidence="2 3">
    <name type="scientific">Capsicum annuum</name>
    <name type="common">Capsicum pepper</name>
    <dbReference type="NCBI Taxonomy" id="4072"/>
    <lineage>
        <taxon>Eukaryota</taxon>
        <taxon>Viridiplantae</taxon>
        <taxon>Streptophyta</taxon>
        <taxon>Embryophyta</taxon>
        <taxon>Tracheophyta</taxon>
        <taxon>Spermatophyta</taxon>
        <taxon>Magnoliopsida</taxon>
        <taxon>eudicotyledons</taxon>
        <taxon>Gunneridae</taxon>
        <taxon>Pentapetalae</taxon>
        <taxon>asterids</taxon>
        <taxon>lamiids</taxon>
        <taxon>Solanales</taxon>
        <taxon>Solanaceae</taxon>
        <taxon>Solanoideae</taxon>
        <taxon>Capsiceae</taxon>
        <taxon>Capsicum</taxon>
    </lineage>
</organism>
<evidence type="ECO:0000313" key="2">
    <source>
        <dbReference type="EMBL" id="PHT84165.1"/>
    </source>
</evidence>
<dbReference type="Gene3D" id="3.40.50.10330">
    <property type="entry name" value="Probable inorganic polyphosphate/atp-NAD kinase, domain 1"/>
    <property type="match status" value="1"/>
</dbReference>
<dbReference type="EMBL" id="AYRZ02000004">
    <property type="protein sequence ID" value="PHT84165.1"/>
    <property type="molecule type" value="Genomic_DNA"/>
</dbReference>
<gene>
    <name evidence="2" type="ORF">T459_12608</name>
</gene>
<reference evidence="2 3" key="2">
    <citation type="journal article" date="2017" name="Genome Biol.">
        <title>New reference genome sequences of hot pepper reveal the massive evolution of plant disease-resistance genes by retroduplication.</title>
        <authorList>
            <person name="Kim S."/>
            <person name="Park J."/>
            <person name="Yeom S.I."/>
            <person name="Kim Y.M."/>
            <person name="Seo E."/>
            <person name="Kim K.T."/>
            <person name="Kim M.S."/>
            <person name="Lee J.M."/>
            <person name="Cheong K."/>
            <person name="Shin H.S."/>
            <person name="Kim S.B."/>
            <person name="Han K."/>
            <person name="Lee J."/>
            <person name="Park M."/>
            <person name="Lee H.A."/>
            <person name="Lee H.Y."/>
            <person name="Lee Y."/>
            <person name="Oh S."/>
            <person name="Lee J.H."/>
            <person name="Choi E."/>
            <person name="Choi E."/>
            <person name="Lee S.E."/>
            <person name="Jeon J."/>
            <person name="Kim H."/>
            <person name="Choi G."/>
            <person name="Song H."/>
            <person name="Lee J."/>
            <person name="Lee S.C."/>
            <person name="Kwon J.K."/>
            <person name="Lee H.Y."/>
            <person name="Koo N."/>
            <person name="Hong Y."/>
            <person name="Kim R.W."/>
            <person name="Kang W.H."/>
            <person name="Huh J.H."/>
            <person name="Kang B.C."/>
            <person name="Yang T.J."/>
            <person name="Lee Y.H."/>
            <person name="Bennetzen J.L."/>
            <person name="Choi D."/>
        </authorList>
    </citation>
    <scope>NUCLEOTIDE SEQUENCE [LARGE SCALE GENOMIC DNA]</scope>
    <source>
        <strain evidence="3">cv. CM334</strain>
    </source>
</reference>
<dbReference type="SMR" id="A0A2G2ZQD8"/>
<dbReference type="Proteomes" id="UP000222542">
    <property type="component" value="Unassembled WGS sequence"/>
</dbReference>
<keyword evidence="3" id="KW-1185">Reference proteome</keyword>
<dbReference type="Pfam" id="PF00781">
    <property type="entry name" value="DAGK_cat"/>
    <property type="match status" value="1"/>
</dbReference>
<dbReference type="Gene3D" id="3.30.200.20">
    <property type="entry name" value="Phosphorylase Kinase, domain 1"/>
    <property type="match status" value="1"/>
</dbReference>
<evidence type="ECO:0000313" key="3">
    <source>
        <dbReference type="Proteomes" id="UP000222542"/>
    </source>
</evidence>
<dbReference type="STRING" id="4072.A0A2G2ZQD8"/>
<name>A0A2G2ZQD8_CAPAN</name>
<dbReference type="Gramene" id="PHT84165">
    <property type="protein sequence ID" value="PHT84165"/>
    <property type="gene ID" value="T459_12608"/>
</dbReference>
<dbReference type="InterPro" id="IPR016064">
    <property type="entry name" value="NAD/diacylglycerol_kinase_sf"/>
</dbReference>
<comment type="caution">
    <text evidence="2">The sequence shown here is derived from an EMBL/GenBank/DDBJ whole genome shotgun (WGS) entry which is preliminary data.</text>
</comment>
<accession>A0A2G2ZQD8</accession>
<sequence length="119" mass="13440">MGDIKNLSYDDLKKITNNFSDPTGRVGRALLFRGFIDDGQEVTVKTWDFMFPAVYRCVSYPRDFHVINGFFCGGKAICNHDMNSSQSNAPNIIPLGTTSDFARTFGWKNDPHDAIERIL</sequence>
<reference evidence="2 3" key="1">
    <citation type="journal article" date="2014" name="Nat. Genet.">
        <title>Genome sequence of the hot pepper provides insights into the evolution of pungency in Capsicum species.</title>
        <authorList>
            <person name="Kim S."/>
            <person name="Park M."/>
            <person name="Yeom S.I."/>
            <person name="Kim Y.M."/>
            <person name="Lee J.M."/>
            <person name="Lee H.A."/>
            <person name="Seo E."/>
            <person name="Choi J."/>
            <person name="Cheong K."/>
            <person name="Kim K.T."/>
            <person name="Jung K."/>
            <person name="Lee G.W."/>
            <person name="Oh S.K."/>
            <person name="Bae C."/>
            <person name="Kim S.B."/>
            <person name="Lee H.Y."/>
            <person name="Kim S.Y."/>
            <person name="Kim M.S."/>
            <person name="Kang B.C."/>
            <person name="Jo Y.D."/>
            <person name="Yang H.B."/>
            <person name="Jeong H.J."/>
            <person name="Kang W.H."/>
            <person name="Kwon J.K."/>
            <person name="Shin C."/>
            <person name="Lim J.Y."/>
            <person name="Park J.H."/>
            <person name="Huh J.H."/>
            <person name="Kim J.S."/>
            <person name="Kim B.D."/>
            <person name="Cohen O."/>
            <person name="Paran I."/>
            <person name="Suh M.C."/>
            <person name="Lee S.B."/>
            <person name="Kim Y.K."/>
            <person name="Shin Y."/>
            <person name="Noh S.J."/>
            <person name="Park J."/>
            <person name="Seo Y.S."/>
            <person name="Kwon S.Y."/>
            <person name="Kim H.A."/>
            <person name="Park J.M."/>
            <person name="Kim H.J."/>
            <person name="Choi S.B."/>
            <person name="Bosland P.W."/>
            <person name="Reeves G."/>
            <person name="Jo S.H."/>
            <person name="Lee B.W."/>
            <person name="Cho H.T."/>
            <person name="Choi H.S."/>
            <person name="Lee M.S."/>
            <person name="Yu Y."/>
            <person name="Do Choi Y."/>
            <person name="Park B.S."/>
            <person name="van Deynze A."/>
            <person name="Ashrafi H."/>
            <person name="Hill T."/>
            <person name="Kim W.T."/>
            <person name="Pai H.S."/>
            <person name="Ahn H.K."/>
            <person name="Yeam I."/>
            <person name="Giovannoni J.J."/>
            <person name="Rose J.K."/>
            <person name="Sorensen I."/>
            <person name="Lee S.J."/>
            <person name="Kim R.W."/>
            <person name="Choi I.Y."/>
            <person name="Choi B.S."/>
            <person name="Lim J.S."/>
            <person name="Lee Y.H."/>
            <person name="Choi D."/>
        </authorList>
    </citation>
    <scope>NUCLEOTIDE SEQUENCE [LARGE SCALE GENOMIC DNA]</scope>
    <source>
        <strain evidence="3">cv. CM334</strain>
    </source>
</reference>
<dbReference type="GO" id="GO:0016301">
    <property type="term" value="F:kinase activity"/>
    <property type="evidence" value="ECO:0007669"/>
    <property type="project" value="InterPro"/>
</dbReference>
<feature type="domain" description="DAGKc" evidence="1">
    <location>
        <begin position="92"/>
        <end position="118"/>
    </location>
</feature>
<dbReference type="InterPro" id="IPR001206">
    <property type="entry name" value="Diacylglycerol_kinase_cat_dom"/>
</dbReference>
<dbReference type="InterPro" id="IPR017438">
    <property type="entry name" value="ATP-NAD_kinase_N"/>
</dbReference>
<proteinExistence type="predicted"/>
<evidence type="ECO:0000259" key="1">
    <source>
        <dbReference type="Pfam" id="PF00781"/>
    </source>
</evidence>